<reference evidence="1 2" key="1">
    <citation type="submission" date="2016-03" db="EMBL/GenBank/DDBJ databases">
        <authorList>
            <consortium name="Pathogen Informatics"/>
        </authorList>
    </citation>
    <scope>NUCLEOTIDE SEQUENCE [LARGE SCALE GENOMIC DNA]</scope>
    <source>
        <strain evidence="2">e1424</strain>
    </source>
</reference>
<organism evidence="1 2">
    <name type="scientific">Enterobacter hormaechei</name>
    <dbReference type="NCBI Taxonomy" id="158836"/>
    <lineage>
        <taxon>Bacteria</taxon>
        <taxon>Pseudomonadati</taxon>
        <taxon>Pseudomonadota</taxon>
        <taxon>Gammaproteobacteria</taxon>
        <taxon>Enterobacterales</taxon>
        <taxon>Enterobacteriaceae</taxon>
        <taxon>Enterobacter</taxon>
        <taxon>Enterobacter cloacae complex</taxon>
    </lineage>
</organism>
<protein>
    <submittedName>
        <fullName evidence="1">Uncharacterized protein</fullName>
    </submittedName>
</protein>
<evidence type="ECO:0000313" key="2">
    <source>
        <dbReference type="Proteomes" id="UP000076205"/>
    </source>
</evidence>
<name>A0A822WLK9_9ENTR</name>
<evidence type="ECO:0000313" key="1">
    <source>
        <dbReference type="EMBL" id="CZW70565.1"/>
    </source>
</evidence>
<sequence length="36" mass="4104">MQRDEGIGYENCYVEEALPFRVTTGANAREEAELIK</sequence>
<gene>
    <name evidence="1" type="ORF">SAMEA2273352_00669</name>
</gene>
<proteinExistence type="predicted"/>
<comment type="caution">
    <text evidence="1">The sequence shown here is derived from an EMBL/GenBank/DDBJ whole genome shotgun (WGS) entry which is preliminary data.</text>
</comment>
<dbReference type="AlphaFoldDB" id="A0A822WLK9"/>
<accession>A0A822WLK9</accession>
<dbReference type="Proteomes" id="UP000076205">
    <property type="component" value="Unassembled WGS sequence"/>
</dbReference>
<dbReference type="EMBL" id="FJYW01000001">
    <property type="protein sequence ID" value="CZW70565.1"/>
    <property type="molecule type" value="Genomic_DNA"/>
</dbReference>